<dbReference type="InterPro" id="IPR032135">
    <property type="entry name" value="DUF4817"/>
</dbReference>
<dbReference type="EMBL" id="CAJOBF010005138">
    <property type="protein sequence ID" value="CAF4165225.1"/>
    <property type="molecule type" value="Genomic_DNA"/>
</dbReference>
<dbReference type="Proteomes" id="UP000663842">
    <property type="component" value="Unassembled WGS sequence"/>
</dbReference>
<gene>
    <name evidence="4" type="ORF">OVN521_LOCUS23278</name>
    <name evidence="5" type="ORF">UXM345_LOCUS25940</name>
    <name evidence="2" type="ORF">WKI299_LOCUS4299</name>
    <name evidence="3" type="ORF">XDN619_LOCUS21272</name>
</gene>
<dbReference type="EMBL" id="CAJNRG010009407">
    <property type="protein sequence ID" value="CAF2113601.1"/>
    <property type="molecule type" value="Genomic_DNA"/>
</dbReference>
<feature type="domain" description="DUF4817" evidence="1">
    <location>
        <begin position="3"/>
        <end position="56"/>
    </location>
</feature>
<reference evidence="4" key="1">
    <citation type="submission" date="2021-02" db="EMBL/GenBank/DDBJ databases">
        <authorList>
            <person name="Nowell W R."/>
        </authorList>
    </citation>
    <scope>NUCLEOTIDE SEQUENCE</scope>
</reference>
<comment type="caution">
    <text evidence="4">The sequence shown here is derived from an EMBL/GenBank/DDBJ whole genome shotgun (WGS) entry which is preliminary data.</text>
</comment>
<dbReference type="InterPro" id="IPR036397">
    <property type="entry name" value="RNaseH_sf"/>
</dbReference>
<dbReference type="GO" id="GO:0003676">
    <property type="term" value="F:nucleic acid binding"/>
    <property type="evidence" value="ECO:0007669"/>
    <property type="project" value="InterPro"/>
</dbReference>
<dbReference type="PANTHER" id="PTHR47326">
    <property type="entry name" value="TRANSPOSABLE ELEMENT TC3 TRANSPOSASE-LIKE PROTEIN"/>
    <property type="match status" value="1"/>
</dbReference>
<dbReference type="PANTHER" id="PTHR47326:SF1">
    <property type="entry name" value="HTH PSQ-TYPE DOMAIN-CONTAINING PROTEIN"/>
    <property type="match status" value="1"/>
</dbReference>
<dbReference type="Proteomes" id="UP000663856">
    <property type="component" value="Unassembled WGS sequence"/>
</dbReference>
<accession>A0A819XRJ3</accession>
<dbReference type="AlphaFoldDB" id="A0A819XRJ3"/>
<evidence type="ECO:0000259" key="1">
    <source>
        <dbReference type="Pfam" id="PF16087"/>
    </source>
</evidence>
<dbReference type="EMBL" id="CAJNRF010001041">
    <property type="protein sequence ID" value="CAF1991630.1"/>
    <property type="molecule type" value="Genomic_DNA"/>
</dbReference>
<dbReference type="Proteomes" id="UP000663887">
    <property type="component" value="Unassembled WGS sequence"/>
</dbReference>
<organism evidence="4 6">
    <name type="scientific">Rotaria magnacalcarata</name>
    <dbReference type="NCBI Taxonomy" id="392030"/>
    <lineage>
        <taxon>Eukaryota</taxon>
        <taxon>Metazoa</taxon>
        <taxon>Spiralia</taxon>
        <taxon>Gnathifera</taxon>
        <taxon>Rotifera</taxon>
        <taxon>Eurotatoria</taxon>
        <taxon>Bdelloidea</taxon>
        <taxon>Philodinida</taxon>
        <taxon>Philodinidae</taxon>
        <taxon>Rotaria</taxon>
    </lineage>
</organism>
<proteinExistence type="predicted"/>
<dbReference type="Gene3D" id="3.30.420.10">
    <property type="entry name" value="Ribonuclease H-like superfamily/Ribonuclease H"/>
    <property type="match status" value="1"/>
</dbReference>
<evidence type="ECO:0000313" key="2">
    <source>
        <dbReference type="EMBL" id="CAF1991630.1"/>
    </source>
</evidence>
<sequence length="220" mass="25654">MTKEQRIFILKFWWESGRTLQTLNTAFRREFPGEKIPTRQAIYLLVKNFEETGSVEDASRSGRPTTLSQRRAALELNISRTNLRRLMKNLNLKPFKPRLLQALNENDPDRRLEFCECLLDSAGDDPTLLDRILWTEEASFQTNGRVNKHNCVYWSDTNPHFIIEQELNVLRLIVWGGIWSYGVVGPFFFDDNVASQTYTCMLEDNIIPQLQDHPAFPTMI</sequence>
<name>A0A819XRJ3_9BILA</name>
<evidence type="ECO:0000313" key="3">
    <source>
        <dbReference type="EMBL" id="CAF2113601.1"/>
    </source>
</evidence>
<evidence type="ECO:0000313" key="4">
    <source>
        <dbReference type="EMBL" id="CAF4144925.1"/>
    </source>
</evidence>
<evidence type="ECO:0000313" key="5">
    <source>
        <dbReference type="EMBL" id="CAF4165225.1"/>
    </source>
</evidence>
<dbReference type="Proteomes" id="UP000663866">
    <property type="component" value="Unassembled WGS sequence"/>
</dbReference>
<dbReference type="EMBL" id="CAJOBG010005235">
    <property type="protein sequence ID" value="CAF4144925.1"/>
    <property type="molecule type" value="Genomic_DNA"/>
</dbReference>
<keyword evidence="6" id="KW-1185">Reference proteome</keyword>
<evidence type="ECO:0000313" key="6">
    <source>
        <dbReference type="Proteomes" id="UP000663866"/>
    </source>
</evidence>
<protein>
    <recommendedName>
        <fullName evidence="1">DUF4817 domain-containing protein</fullName>
    </recommendedName>
</protein>
<dbReference type="Pfam" id="PF16087">
    <property type="entry name" value="DUF4817"/>
    <property type="match status" value="1"/>
</dbReference>